<evidence type="ECO:0008006" key="4">
    <source>
        <dbReference type="Google" id="ProtNLM"/>
    </source>
</evidence>
<dbReference type="EMBL" id="SLWB01000001">
    <property type="protein sequence ID" value="TCN73025.1"/>
    <property type="molecule type" value="Genomic_DNA"/>
</dbReference>
<evidence type="ECO:0000313" key="2">
    <source>
        <dbReference type="EMBL" id="TCN73025.1"/>
    </source>
</evidence>
<organism evidence="2 3">
    <name type="scientific">Acetobacteroides hydrogenigenes</name>
    <dbReference type="NCBI Taxonomy" id="979970"/>
    <lineage>
        <taxon>Bacteria</taxon>
        <taxon>Pseudomonadati</taxon>
        <taxon>Bacteroidota</taxon>
        <taxon>Bacteroidia</taxon>
        <taxon>Bacteroidales</taxon>
        <taxon>Rikenellaceae</taxon>
        <taxon>Acetobacteroides</taxon>
    </lineage>
</organism>
<dbReference type="Proteomes" id="UP000294830">
    <property type="component" value="Unassembled WGS sequence"/>
</dbReference>
<gene>
    <name evidence="2" type="ORF">CLV25_101243</name>
</gene>
<feature type="signal peptide" evidence="1">
    <location>
        <begin position="1"/>
        <end position="25"/>
    </location>
</feature>
<protein>
    <recommendedName>
        <fullName evidence="4">LTXXQ motif family protein</fullName>
    </recommendedName>
</protein>
<name>A0A4R2F124_9BACT</name>
<keyword evidence="3" id="KW-1185">Reference proteome</keyword>
<evidence type="ECO:0000256" key="1">
    <source>
        <dbReference type="SAM" id="SignalP"/>
    </source>
</evidence>
<evidence type="ECO:0000313" key="3">
    <source>
        <dbReference type="Proteomes" id="UP000294830"/>
    </source>
</evidence>
<sequence length="152" mass="17810">MNLLKLLNVSTLSVLMLLCTTVANAKSGIKEDKLKAKKVAFFTQKLNLNSEEAEVFWPVYNEYQEQKENLFEQRKAIHEQFARSLHKMPNKEVEESLDKLMAISKDEATLLETYVTKFKDILPDKKVAQLFVVEEDYKRFLLQQIRNTSNHR</sequence>
<dbReference type="RefSeq" id="WP_131837811.1">
    <property type="nucleotide sequence ID" value="NZ_SLWB01000001.1"/>
</dbReference>
<dbReference type="OrthoDB" id="675330at2"/>
<proteinExistence type="predicted"/>
<keyword evidence="1" id="KW-0732">Signal</keyword>
<reference evidence="2 3" key="1">
    <citation type="submission" date="2019-03" db="EMBL/GenBank/DDBJ databases">
        <title>Genomic Encyclopedia of Archaeal and Bacterial Type Strains, Phase II (KMG-II): from individual species to whole genera.</title>
        <authorList>
            <person name="Goeker M."/>
        </authorList>
    </citation>
    <scope>NUCLEOTIDE SEQUENCE [LARGE SCALE GENOMIC DNA]</scope>
    <source>
        <strain evidence="2 3">RL-C</strain>
    </source>
</reference>
<dbReference type="AlphaFoldDB" id="A0A4R2F124"/>
<accession>A0A4R2F124</accession>
<feature type="chain" id="PRO_5020643897" description="LTXXQ motif family protein" evidence="1">
    <location>
        <begin position="26"/>
        <end position="152"/>
    </location>
</feature>
<comment type="caution">
    <text evidence="2">The sequence shown here is derived from an EMBL/GenBank/DDBJ whole genome shotgun (WGS) entry which is preliminary data.</text>
</comment>